<feature type="compositionally biased region" description="Polar residues" evidence="2">
    <location>
        <begin position="202"/>
        <end position="213"/>
    </location>
</feature>
<proteinExistence type="predicted"/>
<keyword evidence="4" id="KW-1185">Reference proteome</keyword>
<dbReference type="PANTHER" id="PTHR47447:SF17">
    <property type="entry name" value="OS12G0638900 PROTEIN"/>
    <property type="match status" value="1"/>
</dbReference>
<reference evidence="3" key="1">
    <citation type="submission" date="2023-10" db="EMBL/GenBank/DDBJ databases">
        <authorList>
            <person name="Chen Y."/>
            <person name="Shah S."/>
            <person name="Dougan E. K."/>
            <person name="Thang M."/>
            <person name="Chan C."/>
        </authorList>
    </citation>
    <scope>NUCLEOTIDE SEQUENCE [LARGE SCALE GENOMIC DNA]</scope>
</reference>
<dbReference type="PANTHER" id="PTHR47447">
    <property type="entry name" value="OS03G0856100 PROTEIN"/>
    <property type="match status" value="1"/>
</dbReference>
<dbReference type="Proteomes" id="UP001189429">
    <property type="component" value="Unassembled WGS sequence"/>
</dbReference>
<evidence type="ECO:0000313" key="3">
    <source>
        <dbReference type="EMBL" id="CAK0793054.1"/>
    </source>
</evidence>
<evidence type="ECO:0000256" key="2">
    <source>
        <dbReference type="SAM" id="MobiDB-lite"/>
    </source>
</evidence>
<organism evidence="3 4">
    <name type="scientific">Prorocentrum cordatum</name>
    <dbReference type="NCBI Taxonomy" id="2364126"/>
    <lineage>
        <taxon>Eukaryota</taxon>
        <taxon>Sar</taxon>
        <taxon>Alveolata</taxon>
        <taxon>Dinophyceae</taxon>
        <taxon>Prorocentrales</taxon>
        <taxon>Prorocentraceae</taxon>
        <taxon>Prorocentrum</taxon>
    </lineage>
</organism>
<dbReference type="EMBL" id="CAUYUJ010000891">
    <property type="protein sequence ID" value="CAK0793054.1"/>
    <property type="molecule type" value="Genomic_DNA"/>
</dbReference>
<evidence type="ECO:0000313" key="4">
    <source>
        <dbReference type="Proteomes" id="UP001189429"/>
    </source>
</evidence>
<evidence type="ECO:0000256" key="1">
    <source>
        <dbReference type="ARBA" id="ARBA00022737"/>
    </source>
</evidence>
<dbReference type="Gene3D" id="1.25.40.10">
    <property type="entry name" value="Tetratricopeptide repeat domain"/>
    <property type="match status" value="3"/>
</dbReference>
<protein>
    <submittedName>
        <fullName evidence="3">Uncharacterized protein</fullName>
    </submittedName>
</protein>
<gene>
    <name evidence="3" type="ORF">PCOR1329_LOCUS3468</name>
</gene>
<accession>A0ABN9PRJ5</accession>
<comment type="caution">
    <text evidence="3">The sequence shown here is derived from an EMBL/GenBank/DDBJ whole genome shotgun (WGS) entry which is preliminary data.</text>
</comment>
<dbReference type="InterPro" id="IPR011990">
    <property type="entry name" value="TPR-like_helical_dom_sf"/>
</dbReference>
<dbReference type="Pfam" id="PF01535">
    <property type="entry name" value="PPR"/>
    <property type="match status" value="1"/>
</dbReference>
<sequence length="759" mass="79829">MGNVGAIQGSRLCELLGAIWCRENPELRELARRVPVYVAKVLQSASNMLERLTMLCQNYQDYEALYNYAAKHHWHKSRKDEKSDKRDKPILVRYAALQGLEFLTAMTAKGQAITEAFAISAISELTNHAYSKPHGTMAPIDMSIGRHDEAPEAHEPFSRAPRGVATTPRGEPVGARGQAVSSEALAGDRGISTDRAARSPGAPSNAQISGSFPQQAARPCNEAIAACARATEWRRALLLLRGMLHAGPAPTAATYCAVLAALGRGSLWGHALWQLRRMRAQHTPPDLHCYTAAATAAERGGQWARALALLAAAARGGLRLDAAYVGACLSAQRRGARWRAALDLLEGSRNAHVATTTVSLGAAIAACGVAGEWAKALGLLCEMPGRRLDPTDACLGAAVSACAVASRWPQALRLLFGAHERGGPAPSAAACGAALGACARSAQWLQALGILEEMTSRSVEVGAATCSTAVAACERASRWAVALELLASAQAARLESQAALGPALSVCQRGALWEEALRRLRRAQLERHGPGPGVVATAAAIAACADATHWRWSLRLLAPRRARDAPPNEVAFGAALHACRVGRQWAHALALLRRMATGALRADVASYLATTCAGERGLAPARARLPLLAALQRALARGARGRCLATPQLEEWLQVAAVLRPQGRLGPRHEHALCRRAASAGLVQLLGLRRAGSAELAERLAERLAAAPPSLGLPLATALPWPWPAPPGGCSGPACATAASGAAKRGVMIGCVCVCGRRP</sequence>
<keyword evidence="1" id="KW-0677">Repeat</keyword>
<feature type="region of interest" description="Disordered" evidence="2">
    <location>
        <begin position="153"/>
        <end position="213"/>
    </location>
</feature>
<dbReference type="InterPro" id="IPR002885">
    <property type="entry name" value="PPR_rpt"/>
</dbReference>
<name>A0ABN9PRJ5_9DINO</name>